<dbReference type="Pfam" id="PF07690">
    <property type="entry name" value="MFS_1"/>
    <property type="match status" value="1"/>
</dbReference>
<name>A0A2U3ECG6_PURLI</name>
<feature type="transmembrane region" description="Helical" evidence="6">
    <location>
        <begin position="487"/>
        <end position="506"/>
    </location>
</feature>
<evidence type="ECO:0000256" key="3">
    <source>
        <dbReference type="ARBA" id="ARBA00022989"/>
    </source>
</evidence>
<feature type="transmembrane region" description="Helical" evidence="6">
    <location>
        <begin position="330"/>
        <end position="349"/>
    </location>
</feature>
<dbReference type="AlphaFoldDB" id="A0A2U3ECG6"/>
<proteinExistence type="predicted"/>
<dbReference type="Proteomes" id="UP000245956">
    <property type="component" value="Unassembled WGS sequence"/>
</dbReference>
<dbReference type="EMBL" id="LCWV01000006">
    <property type="protein sequence ID" value="PWI72224.1"/>
    <property type="molecule type" value="Genomic_DNA"/>
</dbReference>
<accession>A0A2U3ECG6</accession>
<protein>
    <submittedName>
        <fullName evidence="8">Multidrug transporter</fullName>
    </submittedName>
</protein>
<dbReference type="InterPro" id="IPR036259">
    <property type="entry name" value="MFS_trans_sf"/>
</dbReference>
<keyword evidence="4 6" id="KW-0472">Membrane</keyword>
<dbReference type="PROSITE" id="PS50850">
    <property type="entry name" value="MFS"/>
    <property type="match status" value="1"/>
</dbReference>
<evidence type="ECO:0000256" key="4">
    <source>
        <dbReference type="ARBA" id="ARBA00023136"/>
    </source>
</evidence>
<dbReference type="GO" id="GO:0022857">
    <property type="term" value="F:transmembrane transporter activity"/>
    <property type="evidence" value="ECO:0007669"/>
    <property type="project" value="InterPro"/>
</dbReference>
<evidence type="ECO:0000313" key="9">
    <source>
        <dbReference type="Proteomes" id="UP000245956"/>
    </source>
</evidence>
<dbReference type="InterPro" id="IPR011701">
    <property type="entry name" value="MFS"/>
</dbReference>
<feature type="transmembrane region" description="Helical" evidence="6">
    <location>
        <begin position="243"/>
        <end position="261"/>
    </location>
</feature>
<feature type="region of interest" description="Disordered" evidence="5">
    <location>
        <begin position="1"/>
        <end position="152"/>
    </location>
</feature>
<comment type="caution">
    <text evidence="8">The sequence shown here is derived from an EMBL/GenBank/DDBJ whole genome shotgun (WGS) entry which is preliminary data.</text>
</comment>
<reference evidence="8 9" key="1">
    <citation type="journal article" date="2016" name="Front. Microbiol.">
        <title>Genome and transcriptome sequences reveal the specific parasitism of the nematophagous Purpureocillium lilacinum 36-1.</title>
        <authorList>
            <person name="Xie J."/>
            <person name="Li S."/>
            <person name="Mo C."/>
            <person name="Xiao X."/>
            <person name="Peng D."/>
            <person name="Wang G."/>
            <person name="Xiao Y."/>
        </authorList>
    </citation>
    <scope>NUCLEOTIDE SEQUENCE [LARGE SCALE GENOMIC DNA]</scope>
    <source>
        <strain evidence="8 9">36-1</strain>
    </source>
</reference>
<keyword evidence="2 6" id="KW-0812">Transmembrane</keyword>
<feature type="compositionally biased region" description="Polar residues" evidence="5">
    <location>
        <begin position="139"/>
        <end position="148"/>
    </location>
</feature>
<gene>
    <name evidence="8" type="ORF">PCL_10847</name>
</gene>
<evidence type="ECO:0000256" key="1">
    <source>
        <dbReference type="ARBA" id="ARBA00004141"/>
    </source>
</evidence>
<evidence type="ECO:0000313" key="8">
    <source>
        <dbReference type="EMBL" id="PWI72224.1"/>
    </source>
</evidence>
<dbReference type="PANTHER" id="PTHR23502">
    <property type="entry name" value="MAJOR FACILITATOR SUPERFAMILY"/>
    <property type="match status" value="1"/>
</dbReference>
<comment type="subcellular location">
    <subcellularLocation>
        <location evidence="1">Membrane</location>
        <topology evidence="1">Multi-pass membrane protein</topology>
    </subcellularLocation>
</comment>
<feature type="transmembrane region" description="Helical" evidence="6">
    <location>
        <begin position="518"/>
        <end position="543"/>
    </location>
</feature>
<evidence type="ECO:0000256" key="2">
    <source>
        <dbReference type="ARBA" id="ARBA00022692"/>
    </source>
</evidence>
<dbReference type="GO" id="GO:0005886">
    <property type="term" value="C:plasma membrane"/>
    <property type="evidence" value="ECO:0007669"/>
    <property type="project" value="TreeGrafter"/>
</dbReference>
<evidence type="ECO:0000256" key="6">
    <source>
        <dbReference type="SAM" id="Phobius"/>
    </source>
</evidence>
<dbReference type="Gene3D" id="1.20.1250.20">
    <property type="entry name" value="MFS general substrate transporter like domains"/>
    <property type="match status" value="1"/>
</dbReference>
<feature type="transmembrane region" description="Helical" evidence="6">
    <location>
        <begin position="444"/>
        <end position="466"/>
    </location>
</feature>
<feature type="transmembrane region" description="Helical" evidence="6">
    <location>
        <begin position="267"/>
        <end position="292"/>
    </location>
</feature>
<evidence type="ECO:0000256" key="5">
    <source>
        <dbReference type="SAM" id="MobiDB-lite"/>
    </source>
</evidence>
<feature type="transmembrane region" description="Helical" evidence="6">
    <location>
        <begin position="555"/>
        <end position="573"/>
    </location>
</feature>
<organism evidence="8 9">
    <name type="scientific">Purpureocillium lilacinum</name>
    <name type="common">Paecilomyces lilacinus</name>
    <dbReference type="NCBI Taxonomy" id="33203"/>
    <lineage>
        <taxon>Eukaryota</taxon>
        <taxon>Fungi</taxon>
        <taxon>Dikarya</taxon>
        <taxon>Ascomycota</taxon>
        <taxon>Pezizomycotina</taxon>
        <taxon>Sordariomycetes</taxon>
        <taxon>Hypocreomycetidae</taxon>
        <taxon>Hypocreales</taxon>
        <taxon>Ophiocordycipitaceae</taxon>
        <taxon>Purpureocillium</taxon>
    </lineage>
</organism>
<keyword evidence="3 6" id="KW-1133">Transmembrane helix</keyword>
<dbReference type="SUPFAM" id="SSF103473">
    <property type="entry name" value="MFS general substrate transporter"/>
    <property type="match status" value="1"/>
</dbReference>
<dbReference type="FunFam" id="1.20.1250.20:FF:000088">
    <property type="entry name" value="MFS multidrug transporter, putative"/>
    <property type="match status" value="1"/>
</dbReference>
<sequence length="646" mass="71530">MDFTAALEGDGWTQGPDVTSDGRTMATAKYENIVRSHRPEQHVRRSRPLGTSTSHNGGYPGANSPSAMGNGDARLPGNRHPGVPDLAASTEKRPTSDLPEKSPVENEKPPQSTTHEGLFQNAPGQDEESGGRTSEDSLAPSQSKQPQYTPDGKRIITEEECYDALGYSWPSWKKWMLLSSIFAVQMSMNFNTSVYPSAVEPLSEHFEVSEQAVRAGQCAFLVLYAFGCELWAPWSEEFGRWPILQCSLFLVNIWQILAALAPNFGSIIVARALGGLSSAGGSVTLGMVADLYQPEDQDWAVAFVVLSSVGGTSIGPIVGGPIKKFLPWHWNFWIQLIFGVTVQVVHFFMPESRATILMDREAKRRRKSGEDPNIYGPNEVKNPRISWEEVGVTWIRPFEMFLREPIVLSCSLLSGFSDALIFTFQEGFTPVFKQWGFGTLELAWAFIPIIIGYLIAYVSYFPWIIRDSRITKAKGPDYLPPEHRLKWLLYLAPLETIGLFGFAWTSLGPPQVHWIAPMIFSCLIAIANYGIYMSTISYMLAAYGPYSASATGGNGFARDLLAGIAALYSTPLYTNIAPNGLHLEYASTILACLAFVVTMPVYLIYWKGPWLREKSKFAQSLAADRKAKGGHRVAEATKEQLEPHNL</sequence>
<feature type="transmembrane region" description="Helical" evidence="6">
    <location>
        <begin position="585"/>
        <end position="606"/>
    </location>
</feature>
<dbReference type="PANTHER" id="PTHR23502:SF3">
    <property type="entry name" value="MAJOR FACILITATOR SUPERFAMILY (MFS) PROFILE DOMAIN-CONTAINING PROTEIN-RELATED"/>
    <property type="match status" value="1"/>
</dbReference>
<feature type="transmembrane region" description="Helical" evidence="6">
    <location>
        <begin position="299"/>
        <end position="318"/>
    </location>
</feature>
<evidence type="ECO:0000259" key="7">
    <source>
        <dbReference type="PROSITE" id="PS50850"/>
    </source>
</evidence>
<feature type="compositionally biased region" description="Basic and acidic residues" evidence="5">
    <location>
        <begin position="90"/>
        <end position="108"/>
    </location>
</feature>
<feature type="compositionally biased region" description="Basic and acidic residues" evidence="5">
    <location>
        <begin position="32"/>
        <end position="43"/>
    </location>
</feature>
<feature type="domain" description="Major facilitator superfamily (MFS) profile" evidence="7">
    <location>
        <begin position="177"/>
        <end position="609"/>
    </location>
</feature>
<dbReference type="InterPro" id="IPR020846">
    <property type="entry name" value="MFS_dom"/>
</dbReference>